<evidence type="ECO:0000256" key="1">
    <source>
        <dbReference type="SAM" id="SignalP"/>
    </source>
</evidence>
<reference evidence="2 3" key="1">
    <citation type="submission" date="2020-02" db="EMBL/GenBank/DDBJ databases">
        <authorList>
            <person name="Ma Q."/>
            <person name="Huang Y."/>
            <person name="Song X."/>
            <person name="Pei D."/>
        </authorList>
    </citation>
    <scope>NUCLEOTIDE SEQUENCE [LARGE SCALE GENOMIC DNA]</scope>
    <source>
        <strain evidence="2">Sxm20200214</strain>
        <tissue evidence="2">Leaf</tissue>
    </source>
</reference>
<name>A0A8X8AZZ2_BRACI</name>
<proteinExistence type="predicted"/>
<gene>
    <name evidence="2" type="ORF">Bca52824_012032</name>
</gene>
<feature type="chain" id="PRO_5036456428" evidence="1">
    <location>
        <begin position="26"/>
        <end position="66"/>
    </location>
</feature>
<dbReference type="Proteomes" id="UP000886595">
    <property type="component" value="Unassembled WGS sequence"/>
</dbReference>
<accession>A0A8X8AZZ2</accession>
<evidence type="ECO:0000313" key="3">
    <source>
        <dbReference type="Proteomes" id="UP000886595"/>
    </source>
</evidence>
<dbReference type="OrthoDB" id="10527736at2759"/>
<comment type="caution">
    <text evidence="2">The sequence shown here is derived from an EMBL/GenBank/DDBJ whole genome shotgun (WGS) entry which is preliminary data.</text>
</comment>
<keyword evidence="1" id="KW-0732">Signal</keyword>
<organism evidence="2 3">
    <name type="scientific">Brassica carinata</name>
    <name type="common">Ethiopian mustard</name>
    <name type="synonym">Abyssinian cabbage</name>
    <dbReference type="NCBI Taxonomy" id="52824"/>
    <lineage>
        <taxon>Eukaryota</taxon>
        <taxon>Viridiplantae</taxon>
        <taxon>Streptophyta</taxon>
        <taxon>Embryophyta</taxon>
        <taxon>Tracheophyta</taxon>
        <taxon>Spermatophyta</taxon>
        <taxon>Magnoliopsida</taxon>
        <taxon>eudicotyledons</taxon>
        <taxon>Gunneridae</taxon>
        <taxon>Pentapetalae</taxon>
        <taxon>rosids</taxon>
        <taxon>malvids</taxon>
        <taxon>Brassicales</taxon>
        <taxon>Brassicaceae</taxon>
        <taxon>Brassiceae</taxon>
        <taxon>Brassica</taxon>
    </lineage>
</organism>
<feature type="signal peptide" evidence="1">
    <location>
        <begin position="1"/>
        <end position="25"/>
    </location>
</feature>
<keyword evidence="3" id="KW-1185">Reference proteome</keyword>
<dbReference type="AlphaFoldDB" id="A0A8X8AZZ2"/>
<dbReference type="EMBL" id="JAAMPC010000003">
    <property type="protein sequence ID" value="KAG2318819.1"/>
    <property type="molecule type" value="Genomic_DNA"/>
</dbReference>
<protein>
    <submittedName>
        <fullName evidence="2">Uncharacterized protein</fullName>
    </submittedName>
</protein>
<sequence>MARRLNASLISILLITASLSPPSHSLILDGLRIGQVEIYGLVRCSLTGDFDAPPISNGIVILTCGG</sequence>
<evidence type="ECO:0000313" key="2">
    <source>
        <dbReference type="EMBL" id="KAG2318819.1"/>
    </source>
</evidence>